<evidence type="ECO:0000313" key="1">
    <source>
        <dbReference type="EMBL" id="ACU45113.1"/>
    </source>
</evidence>
<organism evidence="1">
    <name type="scientific">Pfiesteria piscicida</name>
    <name type="common">Phantom dinoflagellate</name>
    <dbReference type="NCBI Taxonomy" id="71001"/>
    <lineage>
        <taxon>Eukaryota</taxon>
        <taxon>Sar</taxon>
        <taxon>Alveolata</taxon>
        <taxon>Dinophyceae</taxon>
        <taxon>Peridiniales</taxon>
        <taxon>Pfiesteriaceae</taxon>
        <taxon>Pfiesteria</taxon>
    </lineage>
</organism>
<accession>E8Z6N3</accession>
<dbReference type="AlphaFoldDB" id="E8Z6N3"/>
<reference evidence="1" key="2">
    <citation type="book" date="2010" name="PROCEEDINGS OF 13TH INTERNATIONAL CONFERENCE ON HARMFUL ALGAE" publisher="International Society For The Study of Harmful Algae" city="Hong Kong, China">
        <title>Dinoflagellate meta-transcriptomics enabled by spliced leader.</title>
        <editorList>
            <person name="Unknown A."/>
        </editorList>
        <authorList>
            <person name="Lin S."/>
            <person name="Zhang H."/>
        </authorList>
    </citation>
    <scope>NUCLEOTIDE SEQUENCE</scope>
    <source>
        <strain evidence="1">CCMP1831</strain>
    </source>
</reference>
<dbReference type="EMBL" id="FJ600065">
    <property type="protein sequence ID" value="ACU45113.1"/>
    <property type="molecule type" value="mRNA"/>
</dbReference>
<reference evidence="1" key="1">
    <citation type="submission" date="2008-12" db="EMBL/GenBank/DDBJ databases">
        <authorList>
            <person name="Zhang H."/>
            <person name="Lin S."/>
        </authorList>
    </citation>
    <scope>NUCLEOTIDE SEQUENCE</scope>
    <source>
        <strain evidence="1">CCMP1831</strain>
    </source>
</reference>
<protein>
    <submittedName>
        <fullName evidence="1">Uncharacterized protein</fullName>
    </submittedName>
</protein>
<sequence>AGRARQMAHCHAARQAQGAAQERMGPAAGSLASAVSTYDNAAKELPTVGFSTMFDDRSIFSDLAIWCLNLSLVSWAGGALVG</sequence>
<name>E8Z6N3_PFIPI</name>
<proteinExistence type="evidence at transcript level"/>
<feature type="non-terminal residue" evidence="1">
    <location>
        <position position="1"/>
    </location>
</feature>